<dbReference type="EMBL" id="WFLI01000006">
    <property type="protein sequence ID" value="KAB8065520.1"/>
    <property type="molecule type" value="Genomic_DNA"/>
</dbReference>
<evidence type="ECO:0000313" key="3">
    <source>
        <dbReference type="Proteomes" id="UP000468717"/>
    </source>
</evidence>
<keyword evidence="1" id="KW-0812">Transmembrane</keyword>
<comment type="caution">
    <text evidence="2">The sequence shown here is derived from an EMBL/GenBank/DDBJ whole genome shotgun (WGS) entry which is preliminary data.</text>
</comment>
<gene>
    <name evidence="2" type="ORF">GCN75_06975</name>
</gene>
<name>A0A6I1I689_9BURK</name>
<keyword evidence="1" id="KW-0472">Membrane</keyword>
<keyword evidence="1" id="KW-1133">Transmembrane helix</keyword>
<dbReference type="RefSeq" id="WP_152281964.1">
    <property type="nucleotide sequence ID" value="NZ_WFLI01000006.1"/>
</dbReference>
<feature type="transmembrane region" description="Helical" evidence="1">
    <location>
        <begin position="51"/>
        <end position="73"/>
    </location>
</feature>
<accession>A0A6I1I689</accession>
<keyword evidence="3" id="KW-1185">Reference proteome</keyword>
<dbReference type="Proteomes" id="UP000468717">
    <property type="component" value="Unassembled WGS sequence"/>
</dbReference>
<organism evidence="2 3">
    <name type="scientific">Janthinobacterium violaceinigrum</name>
    <dbReference type="NCBI Taxonomy" id="2654252"/>
    <lineage>
        <taxon>Bacteria</taxon>
        <taxon>Pseudomonadati</taxon>
        <taxon>Pseudomonadota</taxon>
        <taxon>Betaproteobacteria</taxon>
        <taxon>Burkholderiales</taxon>
        <taxon>Oxalobacteraceae</taxon>
        <taxon>Janthinobacterium</taxon>
    </lineage>
</organism>
<reference evidence="2 3" key="1">
    <citation type="submission" date="2019-10" db="EMBL/GenBank/DDBJ databases">
        <title>Three novel species isolated from a subtropical stream in China.</title>
        <authorList>
            <person name="Lu H."/>
        </authorList>
    </citation>
    <scope>NUCLEOTIDE SEQUENCE [LARGE SCALE GENOMIC DNA]</scope>
    <source>
        <strain evidence="2 3">FT13W</strain>
    </source>
</reference>
<evidence type="ECO:0000313" key="2">
    <source>
        <dbReference type="EMBL" id="KAB8065520.1"/>
    </source>
</evidence>
<proteinExistence type="predicted"/>
<sequence length="81" mass="8658">MRDSTTQERMKWYEAGATFVGMWGTLVGGSAAVLLGYAIDFGFLNISPSKAFVIGAFTLWISMLCSMLVAIAISSAAAKEQ</sequence>
<dbReference type="AlphaFoldDB" id="A0A6I1I689"/>
<protein>
    <submittedName>
        <fullName evidence="2">Uncharacterized protein</fullName>
    </submittedName>
</protein>
<feature type="transmembrane region" description="Helical" evidence="1">
    <location>
        <begin position="12"/>
        <end position="39"/>
    </location>
</feature>
<evidence type="ECO:0000256" key="1">
    <source>
        <dbReference type="SAM" id="Phobius"/>
    </source>
</evidence>